<sequence>MPPDAALGTIDIPTERSLQQSMMAIKWTALAEHIQIGSKTATAAAFAEALRRAPPPSLAVMRSPDAPRRGDPAAELREDQLISDHTKAWLHSGLFAPQR</sequence>
<name>A0A7W7Z7N8_9BRAD</name>
<evidence type="ECO:0000313" key="2">
    <source>
        <dbReference type="Proteomes" id="UP000542353"/>
    </source>
</evidence>
<dbReference type="RefSeq" id="WP_184261682.1">
    <property type="nucleotide sequence ID" value="NZ_JACHIH010000036.1"/>
</dbReference>
<gene>
    <name evidence="1" type="ORF">HNR60_004217</name>
</gene>
<dbReference type="Proteomes" id="UP000542353">
    <property type="component" value="Unassembled WGS sequence"/>
</dbReference>
<accession>A0A7W7Z7N8</accession>
<protein>
    <submittedName>
        <fullName evidence="1">Uncharacterized protein</fullName>
    </submittedName>
</protein>
<keyword evidence="2" id="KW-1185">Reference proteome</keyword>
<dbReference type="EMBL" id="JACHIH010000036">
    <property type="protein sequence ID" value="MBB5049439.1"/>
    <property type="molecule type" value="Genomic_DNA"/>
</dbReference>
<evidence type="ECO:0000313" key="1">
    <source>
        <dbReference type="EMBL" id="MBB5049439.1"/>
    </source>
</evidence>
<proteinExistence type="predicted"/>
<organism evidence="1 2">
    <name type="scientific">Rhodopseudomonas rhenobacensis</name>
    <dbReference type="NCBI Taxonomy" id="87461"/>
    <lineage>
        <taxon>Bacteria</taxon>
        <taxon>Pseudomonadati</taxon>
        <taxon>Pseudomonadota</taxon>
        <taxon>Alphaproteobacteria</taxon>
        <taxon>Hyphomicrobiales</taxon>
        <taxon>Nitrobacteraceae</taxon>
        <taxon>Rhodopseudomonas</taxon>
    </lineage>
</organism>
<dbReference type="AlphaFoldDB" id="A0A7W7Z7N8"/>
<reference evidence="1 2" key="1">
    <citation type="submission" date="2020-08" db="EMBL/GenBank/DDBJ databases">
        <title>Genomic Encyclopedia of Type Strains, Phase IV (KMG-IV): sequencing the most valuable type-strain genomes for metagenomic binning, comparative biology and taxonomic classification.</title>
        <authorList>
            <person name="Goeker M."/>
        </authorList>
    </citation>
    <scope>NUCLEOTIDE SEQUENCE [LARGE SCALE GENOMIC DNA]</scope>
    <source>
        <strain evidence="1 2">DSM 12706</strain>
    </source>
</reference>
<comment type="caution">
    <text evidence="1">The sequence shown here is derived from an EMBL/GenBank/DDBJ whole genome shotgun (WGS) entry which is preliminary data.</text>
</comment>